<dbReference type="PANTHER" id="PTHR45011">
    <property type="entry name" value="DAP3-BINDING CELL DEATH ENHANCER 1"/>
    <property type="match status" value="1"/>
</dbReference>
<dbReference type="SMART" id="SM00671">
    <property type="entry name" value="SEL1"/>
    <property type="match status" value="6"/>
</dbReference>
<dbReference type="AlphaFoldDB" id="A0A923L719"/>
<dbReference type="RefSeq" id="WP_186870373.1">
    <property type="nucleotide sequence ID" value="NZ_JACOOL010000009.1"/>
</dbReference>
<evidence type="ECO:0000313" key="2">
    <source>
        <dbReference type="Proteomes" id="UP000637359"/>
    </source>
</evidence>
<proteinExistence type="predicted"/>
<accession>A0A923L719</accession>
<dbReference type="InterPro" id="IPR006597">
    <property type="entry name" value="Sel1-like"/>
</dbReference>
<dbReference type="PANTHER" id="PTHR45011:SF1">
    <property type="entry name" value="DAP3-BINDING CELL DEATH ENHANCER 1"/>
    <property type="match status" value="1"/>
</dbReference>
<dbReference type="Proteomes" id="UP000637359">
    <property type="component" value="Unassembled WGS sequence"/>
</dbReference>
<comment type="caution">
    <text evidence="1">The sequence shown here is derived from an EMBL/GenBank/DDBJ whole genome shotgun (WGS) entry which is preliminary data.</text>
</comment>
<dbReference type="InterPro" id="IPR011990">
    <property type="entry name" value="TPR-like_helical_dom_sf"/>
</dbReference>
<reference evidence="1" key="1">
    <citation type="submission" date="2020-08" db="EMBL/GenBank/DDBJ databases">
        <title>Genome public.</title>
        <authorList>
            <person name="Liu C."/>
            <person name="Sun Q."/>
        </authorList>
    </citation>
    <scope>NUCLEOTIDE SEQUENCE</scope>
    <source>
        <strain evidence="1">BX22</strain>
    </source>
</reference>
<dbReference type="Gene3D" id="1.25.40.10">
    <property type="entry name" value="Tetratricopeptide repeat domain"/>
    <property type="match status" value="1"/>
</dbReference>
<organism evidence="1 2">
    <name type="scientific">Ornithinibacillus hominis</name>
    <dbReference type="NCBI Taxonomy" id="2763055"/>
    <lineage>
        <taxon>Bacteria</taxon>
        <taxon>Bacillati</taxon>
        <taxon>Bacillota</taxon>
        <taxon>Bacilli</taxon>
        <taxon>Bacillales</taxon>
        <taxon>Bacillaceae</taxon>
        <taxon>Ornithinibacillus</taxon>
    </lineage>
</organism>
<gene>
    <name evidence="1" type="ORF">H8S33_12690</name>
</gene>
<dbReference type="EMBL" id="JACOOL010000009">
    <property type="protein sequence ID" value="MBC5637666.1"/>
    <property type="molecule type" value="Genomic_DNA"/>
</dbReference>
<dbReference type="SUPFAM" id="SSF81901">
    <property type="entry name" value="HCP-like"/>
    <property type="match status" value="1"/>
</dbReference>
<dbReference type="Pfam" id="PF08238">
    <property type="entry name" value="Sel1"/>
    <property type="match status" value="5"/>
</dbReference>
<dbReference type="InterPro" id="IPR052748">
    <property type="entry name" value="ISR_Activator"/>
</dbReference>
<evidence type="ECO:0000313" key="1">
    <source>
        <dbReference type="EMBL" id="MBC5637666.1"/>
    </source>
</evidence>
<keyword evidence="2" id="KW-1185">Reference proteome</keyword>
<protein>
    <submittedName>
        <fullName evidence="1">Sel1 repeat family protein</fullName>
    </submittedName>
</protein>
<name>A0A923L719_9BACI</name>
<sequence>MDKQELQRELLNKGFTYTAHNLQNIAFRNNPIVEIQQILNECISPNIELPDDIYMLYKQLHHVSSIQEETKPMVIQDLRTIVMEIVMPSDEESIIYMEDEELDEAVSLYSEAANGVQEAQVQLGHLYRLIERNEWAFPWFNIAAQAGSPEALYWLGNYYYMGKVVKKDLEKTFLCYKEAAEKGYPDAINNYADMYLRGEYVEKDNKRALKLFKKAAEHGVPEAMYTLGYMYENGVGTDIDLEQSKAWFTKSALAGDVYAANRLGHEAVENGKGEEAISWYIMAAEQGDSYGEFNLGLCYENGIGTPMNIKKARIWYQKAALKGDEQAKERLKGL</sequence>